<keyword evidence="10 19" id="KW-0812">Transmembrane</keyword>
<evidence type="ECO:0000256" key="5">
    <source>
        <dbReference type="ARBA" id="ARBA00013200"/>
    </source>
</evidence>
<keyword evidence="9 19" id="KW-0808">Transferase</keyword>
<comment type="function">
    <text evidence="14 19">Joins adenosylcobinamide-GDP and alpha-ribazole to generate adenosylcobalamin (Ado-cobalamin). Also synthesizes adenosylcobalamin 5'-phosphate from adenosylcobinamide-GDP and alpha-ribazole 5'-phosphate.</text>
</comment>
<evidence type="ECO:0000256" key="9">
    <source>
        <dbReference type="ARBA" id="ARBA00022679"/>
    </source>
</evidence>
<keyword evidence="8 19" id="KW-0169">Cobalamin biosynthesis</keyword>
<dbReference type="EMBL" id="QQBC01000006">
    <property type="protein sequence ID" value="RDI65249.1"/>
    <property type="molecule type" value="Genomic_DNA"/>
</dbReference>
<feature type="transmembrane region" description="Helical" evidence="19">
    <location>
        <begin position="228"/>
        <end position="246"/>
    </location>
</feature>
<evidence type="ECO:0000256" key="14">
    <source>
        <dbReference type="ARBA" id="ARBA00025228"/>
    </source>
</evidence>
<dbReference type="HAMAP" id="MF_00719">
    <property type="entry name" value="CobS"/>
    <property type="match status" value="1"/>
</dbReference>
<keyword evidence="7 19" id="KW-1003">Cell membrane</keyword>
<dbReference type="Proteomes" id="UP000254869">
    <property type="component" value="Unassembled WGS sequence"/>
</dbReference>
<evidence type="ECO:0000256" key="19">
    <source>
        <dbReference type="HAMAP-Rule" id="MF_00719"/>
    </source>
</evidence>
<sequence length="341" mass="33904">MAGRGAVERCVRPGVAICGPPGADPSADTVRRGAAEPCVRSGVGIRVPSGVAALEGDSQGGGGAESWSGLGIRFCVASCGPAGATIGLLTGLSMNGLRLAFSWLTVLPVRGPENVDRKGARRAIAVAPLVGVVLGLAAVALARLLVWAGASFAVAGLLIVGALALGTRGMHLDGLADTADGLGCYGPPERAREIMKSGGVGPFGVAALVFGVGVQAFSFAALTETGRWWGIAVAIAVGRVAVVLACRGAAAAPGAGFGALVAETQGRVLPVGWVVIAVAAAYSAVPEPWWLGPAAVVAALVVCRVVVRHCVRRFEGLNGDVLGAVVEIAVAVTAVILSLSS</sequence>
<feature type="transmembrane region" description="Helical" evidence="19">
    <location>
        <begin position="319"/>
        <end position="339"/>
    </location>
</feature>
<evidence type="ECO:0000256" key="12">
    <source>
        <dbReference type="ARBA" id="ARBA00022989"/>
    </source>
</evidence>
<evidence type="ECO:0000256" key="8">
    <source>
        <dbReference type="ARBA" id="ARBA00022573"/>
    </source>
</evidence>
<dbReference type="NCBIfam" id="TIGR00317">
    <property type="entry name" value="cobS"/>
    <property type="match status" value="1"/>
</dbReference>
<keyword evidence="11 19" id="KW-0460">Magnesium</keyword>
<evidence type="ECO:0000256" key="18">
    <source>
        <dbReference type="ARBA" id="ARBA00049504"/>
    </source>
</evidence>
<evidence type="ECO:0000256" key="17">
    <source>
        <dbReference type="ARBA" id="ARBA00048623"/>
    </source>
</evidence>
<evidence type="ECO:0000256" key="3">
    <source>
        <dbReference type="ARBA" id="ARBA00004663"/>
    </source>
</evidence>
<evidence type="ECO:0000256" key="15">
    <source>
        <dbReference type="ARBA" id="ARBA00032605"/>
    </source>
</evidence>
<feature type="transmembrane region" description="Helical" evidence="19">
    <location>
        <begin position="147"/>
        <end position="165"/>
    </location>
</feature>
<dbReference type="AlphaFoldDB" id="A0A370I3E4"/>
<evidence type="ECO:0000256" key="4">
    <source>
        <dbReference type="ARBA" id="ARBA00010561"/>
    </source>
</evidence>
<dbReference type="PANTHER" id="PTHR34148">
    <property type="entry name" value="ADENOSYLCOBINAMIDE-GDP RIBAZOLETRANSFERASE"/>
    <property type="match status" value="1"/>
</dbReference>
<dbReference type="Pfam" id="PF02654">
    <property type="entry name" value="CobS"/>
    <property type="match status" value="1"/>
</dbReference>
<evidence type="ECO:0000256" key="13">
    <source>
        <dbReference type="ARBA" id="ARBA00023136"/>
    </source>
</evidence>
<comment type="pathway">
    <text evidence="3 19">Cofactor biosynthesis; adenosylcobalamin biosynthesis; adenosylcobalamin from cob(II)yrinate a,c-diamide: step 7/7.</text>
</comment>
<keyword evidence="12 19" id="KW-1133">Transmembrane helix</keyword>
<reference evidence="20 21" key="1">
    <citation type="submission" date="2018-07" db="EMBL/GenBank/DDBJ databases">
        <title>Genomic Encyclopedia of Type Strains, Phase IV (KMG-IV): sequencing the most valuable type-strain genomes for metagenomic binning, comparative biology and taxonomic classification.</title>
        <authorList>
            <person name="Goeker M."/>
        </authorList>
    </citation>
    <scope>NUCLEOTIDE SEQUENCE [LARGE SCALE GENOMIC DNA]</scope>
    <source>
        <strain evidence="20 21">DSM 44290</strain>
    </source>
</reference>
<dbReference type="UniPathway" id="UPA00148">
    <property type="reaction ID" value="UER00238"/>
</dbReference>
<dbReference type="NCBIfam" id="NF001279">
    <property type="entry name" value="PRK00235.2-1"/>
    <property type="match status" value="1"/>
</dbReference>
<accession>A0A370I3E4</accession>
<feature type="transmembrane region" description="Helical" evidence="19">
    <location>
        <begin position="267"/>
        <end position="284"/>
    </location>
</feature>
<evidence type="ECO:0000256" key="6">
    <source>
        <dbReference type="ARBA" id="ARBA00015850"/>
    </source>
</evidence>
<proteinExistence type="inferred from homology"/>
<dbReference type="PANTHER" id="PTHR34148:SF1">
    <property type="entry name" value="ADENOSYLCOBINAMIDE-GDP RIBAZOLETRANSFERASE"/>
    <property type="match status" value="1"/>
</dbReference>
<dbReference type="InterPro" id="IPR003805">
    <property type="entry name" value="CobS"/>
</dbReference>
<dbReference type="EC" id="2.7.8.26" evidence="5 19"/>
<organism evidence="20 21">
    <name type="scientific">Nocardia pseudobrasiliensis</name>
    <dbReference type="NCBI Taxonomy" id="45979"/>
    <lineage>
        <taxon>Bacteria</taxon>
        <taxon>Bacillati</taxon>
        <taxon>Actinomycetota</taxon>
        <taxon>Actinomycetes</taxon>
        <taxon>Mycobacteriales</taxon>
        <taxon>Nocardiaceae</taxon>
        <taxon>Nocardia</taxon>
    </lineage>
</organism>
<gene>
    <name evidence="19" type="primary">cobS</name>
    <name evidence="20" type="ORF">DFR76_106118</name>
</gene>
<evidence type="ECO:0000256" key="11">
    <source>
        <dbReference type="ARBA" id="ARBA00022842"/>
    </source>
</evidence>
<feature type="transmembrane region" description="Helical" evidence="19">
    <location>
        <begin position="123"/>
        <end position="141"/>
    </location>
</feature>
<dbReference type="GO" id="GO:0008818">
    <property type="term" value="F:cobalamin 5'-phosphate synthase activity"/>
    <property type="evidence" value="ECO:0007669"/>
    <property type="project" value="UniProtKB-UniRule"/>
</dbReference>
<dbReference type="GO" id="GO:0005886">
    <property type="term" value="C:plasma membrane"/>
    <property type="evidence" value="ECO:0007669"/>
    <property type="project" value="UniProtKB-SubCell"/>
</dbReference>
<comment type="subcellular location">
    <subcellularLocation>
        <location evidence="2 19">Cell membrane</location>
        <topology evidence="2 19">Multi-pass membrane protein</topology>
    </subcellularLocation>
</comment>
<evidence type="ECO:0000256" key="2">
    <source>
        <dbReference type="ARBA" id="ARBA00004651"/>
    </source>
</evidence>
<feature type="transmembrane region" description="Helical" evidence="19">
    <location>
        <begin position="200"/>
        <end position="222"/>
    </location>
</feature>
<feature type="transmembrane region" description="Helical" evidence="19">
    <location>
        <begin position="290"/>
        <end position="307"/>
    </location>
</feature>
<evidence type="ECO:0000256" key="10">
    <source>
        <dbReference type="ARBA" id="ARBA00022692"/>
    </source>
</evidence>
<comment type="similarity">
    <text evidence="4 19">Belongs to the CobS family.</text>
</comment>
<dbReference type="GO" id="GO:0051073">
    <property type="term" value="F:adenosylcobinamide-GDP ribazoletransferase activity"/>
    <property type="evidence" value="ECO:0007669"/>
    <property type="project" value="UniProtKB-UniRule"/>
</dbReference>
<evidence type="ECO:0000256" key="16">
    <source>
        <dbReference type="ARBA" id="ARBA00032853"/>
    </source>
</evidence>
<keyword evidence="21" id="KW-1185">Reference proteome</keyword>
<comment type="caution">
    <text evidence="20">The sequence shown here is derived from an EMBL/GenBank/DDBJ whole genome shotgun (WGS) entry which is preliminary data.</text>
</comment>
<name>A0A370I3E4_9NOCA</name>
<evidence type="ECO:0000256" key="7">
    <source>
        <dbReference type="ARBA" id="ARBA00022475"/>
    </source>
</evidence>
<comment type="catalytic activity">
    <reaction evidence="18 19">
        <text>alpha-ribazole 5'-phosphate + adenosylcob(III)inamide-GDP = adenosylcob(III)alamin 5'-phosphate + GMP + H(+)</text>
        <dbReference type="Rhea" id="RHEA:23560"/>
        <dbReference type="ChEBI" id="CHEBI:15378"/>
        <dbReference type="ChEBI" id="CHEBI:57918"/>
        <dbReference type="ChEBI" id="CHEBI:58115"/>
        <dbReference type="ChEBI" id="CHEBI:60487"/>
        <dbReference type="ChEBI" id="CHEBI:60493"/>
        <dbReference type="EC" id="2.7.8.26"/>
    </reaction>
</comment>
<comment type="cofactor">
    <cofactor evidence="1 19">
        <name>Mg(2+)</name>
        <dbReference type="ChEBI" id="CHEBI:18420"/>
    </cofactor>
</comment>
<protein>
    <recommendedName>
        <fullName evidence="6 19">Adenosylcobinamide-GDP ribazoletransferase</fullName>
        <ecNumber evidence="5 19">2.7.8.26</ecNumber>
    </recommendedName>
    <alternativeName>
        <fullName evidence="16 19">Cobalamin synthase</fullName>
    </alternativeName>
    <alternativeName>
        <fullName evidence="15 19">Cobalamin-5'-phosphate synthase</fullName>
    </alternativeName>
</protein>
<dbReference type="STRING" id="1210086.GCA_001613105_06779"/>
<keyword evidence="13 19" id="KW-0472">Membrane</keyword>
<evidence type="ECO:0000313" key="21">
    <source>
        <dbReference type="Proteomes" id="UP000254869"/>
    </source>
</evidence>
<evidence type="ECO:0000313" key="20">
    <source>
        <dbReference type="EMBL" id="RDI65249.1"/>
    </source>
</evidence>
<comment type="catalytic activity">
    <reaction evidence="17 19">
        <text>alpha-ribazole + adenosylcob(III)inamide-GDP = adenosylcob(III)alamin + GMP + H(+)</text>
        <dbReference type="Rhea" id="RHEA:16049"/>
        <dbReference type="ChEBI" id="CHEBI:10329"/>
        <dbReference type="ChEBI" id="CHEBI:15378"/>
        <dbReference type="ChEBI" id="CHEBI:18408"/>
        <dbReference type="ChEBI" id="CHEBI:58115"/>
        <dbReference type="ChEBI" id="CHEBI:60487"/>
        <dbReference type="EC" id="2.7.8.26"/>
    </reaction>
</comment>
<evidence type="ECO:0000256" key="1">
    <source>
        <dbReference type="ARBA" id="ARBA00001946"/>
    </source>
</evidence>
<dbReference type="GO" id="GO:0009236">
    <property type="term" value="P:cobalamin biosynthetic process"/>
    <property type="evidence" value="ECO:0007669"/>
    <property type="project" value="UniProtKB-UniRule"/>
</dbReference>